<evidence type="ECO:0000313" key="4">
    <source>
        <dbReference type="EMBL" id="MYH61749.1"/>
    </source>
</evidence>
<dbReference type="InterPro" id="IPR036291">
    <property type="entry name" value="NAD(P)-bd_dom_sf"/>
</dbReference>
<dbReference type="SUPFAM" id="SSF51735">
    <property type="entry name" value="NAD(P)-binding Rossmann-fold domains"/>
    <property type="match status" value="1"/>
</dbReference>
<keyword evidence="1" id="KW-0560">Oxidoreductase</keyword>
<dbReference type="InterPro" id="IPR050463">
    <property type="entry name" value="Gfo/Idh/MocA_oxidrdct_glycsds"/>
</dbReference>
<protein>
    <submittedName>
        <fullName evidence="4">Gfo/Idh/MocA family oxidoreductase</fullName>
    </submittedName>
</protein>
<proteinExistence type="predicted"/>
<dbReference type="InterPro" id="IPR055170">
    <property type="entry name" value="GFO_IDH_MocA-like_dom"/>
</dbReference>
<evidence type="ECO:0000256" key="1">
    <source>
        <dbReference type="ARBA" id="ARBA00023002"/>
    </source>
</evidence>
<evidence type="ECO:0000259" key="3">
    <source>
        <dbReference type="Pfam" id="PF22725"/>
    </source>
</evidence>
<accession>A0A6B1FYP3</accession>
<dbReference type="PANTHER" id="PTHR43818">
    <property type="entry name" value="BCDNA.GH03377"/>
    <property type="match status" value="1"/>
</dbReference>
<dbReference type="PANTHER" id="PTHR43818:SF11">
    <property type="entry name" value="BCDNA.GH03377"/>
    <property type="match status" value="1"/>
</dbReference>
<comment type="caution">
    <text evidence="4">The sequence shown here is derived from an EMBL/GenBank/DDBJ whole genome shotgun (WGS) entry which is preliminary data.</text>
</comment>
<dbReference type="GO" id="GO:0000166">
    <property type="term" value="F:nucleotide binding"/>
    <property type="evidence" value="ECO:0007669"/>
    <property type="project" value="InterPro"/>
</dbReference>
<dbReference type="Pfam" id="PF22725">
    <property type="entry name" value="GFO_IDH_MocA_C3"/>
    <property type="match status" value="1"/>
</dbReference>
<dbReference type="AlphaFoldDB" id="A0A6B1FYP3"/>
<dbReference type="InterPro" id="IPR000683">
    <property type="entry name" value="Gfo/Idh/MocA-like_OxRdtase_N"/>
</dbReference>
<gene>
    <name evidence="4" type="ORF">F4148_08275</name>
</gene>
<dbReference type="Pfam" id="PF01408">
    <property type="entry name" value="GFO_IDH_MocA"/>
    <property type="match status" value="1"/>
</dbReference>
<reference evidence="4" key="1">
    <citation type="submission" date="2019-09" db="EMBL/GenBank/DDBJ databases">
        <title>Characterisation of the sponge microbiome using genome-centric metagenomics.</title>
        <authorList>
            <person name="Engelberts J.P."/>
            <person name="Robbins S.J."/>
            <person name="De Goeij J.M."/>
            <person name="Aranda M."/>
            <person name="Bell S.C."/>
            <person name="Webster N.S."/>
        </authorList>
    </citation>
    <scope>NUCLEOTIDE SEQUENCE</scope>
    <source>
        <strain evidence="4">SB0675_bin_29</strain>
    </source>
</reference>
<sequence length="385" mass="41748">MNKVRVAVVGMGIGRPNGLALASNPRAEVVALCDLVEESMTDFAALLPQPDAVRLYTDFDELCRSREIDAIFIGTPNQLHVPMGLKAVAHDKHVLVTKPLADSVEAAERMVEAAEAAGVVNMMSLSTRFSAEVQYMGALARLGTFGELYYARARSIRRNGIPAWNTGFIRKGGGAFRDMGVHVLDAAWWMLGMPRPVSVTGVAGARFGPRGLGFFGRKTPDEVAAAPRSYYSQFAADDYAGGFIRFEDGGALQVESFWASHQPGDLQIELFGEEAGAQVRPPTLYTNGPVPTAVFETAKRFDAKPVAGRSLKDEGRPLDITFDGLTKERSKAWNAIADHFIDCILDGVPCEAPLRHGLTAQKMMEGLLMSAETGRELRLDSGRVD</sequence>
<name>A0A6B1FYP3_9CHLR</name>
<dbReference type="Gene3D" id="3.30.360.10">
    <property type="entry name" value="Dihydrodipicolinate Reductase, domain 2"/>
    <property type="match status" value="1"/>
</dbReference>
<dbReference type="GO" id="GO:0016491">
    <property type="term" value="F:oxidoreductase activity"/>
    <property type="evidence" value="ECO:0007669"/>
    <property type="project" value="UniProtKB-KW"/>
</dbReference>
<organism evidence="4">
    <name type="scientific">Caldilineaceae bacterium SB0675_bin_29</name>
    <dbReference type="NCBI Taxonomy" id="2605266"/>
    <lineage>
        <taxon>Bacteria</taxon>
        <taxon>Bacillati</taxon>
        <taxon>Chloroflexota</taxon>
        <taxon>Caldilineae</taxon>
        <taxon>Caldilineales</taxon>
        <taxon>Caldilineaceae</taxon>
    </lineage>
</organism>
<dbReference type="SUPFAM" id="SSF55347">
    <property type="entry name" value="Glyceraldehyde-3-phosphate dehydrogenase-like, C-terminal domain"/>
    <property type="match status" value="1"/>
</dbReference>
<evidence type="ECO:0000259" key="2">
    <source>
        <dbReference type="Pfam" id="PF01408"/>
    </source>
</evidence>
<feature type="domain" description="Gfo/Idh/MocA-like oxidoreductase N-terminal" evidence="2">
    <location>
        <begin position="4"/>
        <end position="122"/>
    </location>
</feature>
<dbReference type="Gene3D" id="3.40.50.720">
    <property type="entry name" value="NAD(P)-binding Rossmann-like Domain"/>
    <property type="match status" value="1"/>
</dbReference>
<dbReference type="EMBL" id="VYDA01000312">
    <property type="protein sequence ID" value="MYH61749.1"/>
    <property type="molecule type" value="Genomic_DNA"/>
</dbReference>
<feature type="domain" description="GFO/IDH/MocA-like oxidoreductase" evidence="3">
    <location>
        <begin position="134"/>
        <end position="276"/>
    </location>
</feature>